<keyword evidence="2" id="KW-0805">Transcription regulation</keyword>
<dbReference type="PRINTS" id="PR00039">
    <property type="entry name" value="HTHLYSR"/>
</dbReference>
<dbReference type="Proteomes" id="UP000543836">
    <property type="component" value="Unassembled WGS sequence"/>
</dbReference>
<evidence type="ECO:0000256" key="3">
    <source>
        <dbReference type="ARBA" id="ARBA00023125"/>
    </source>
</evidence>
<dbReference type="InterPro" id="IPR036388">
    <property type="entry name" value="WH-like_DNA-bd_sf"/>
</dbReference>
<dbReference type="FunFam" id="1.10.10.10:FF:000001">
    <property type="entry name" value="LysR family transcriptional regulator"/>
    <property type="match status" value="1"/>
</dbReference>
<gene>
    <name evidence="11" type="ORF">GGE60_005228</name>
</gene>
<accession>A0A7W6ZYV1</accession>
<dbReference type="Pfam" id="PF00126">
    <property type="entry name" value="HTH_1"/>
    <property type="match status" value="1"/>
</dbReference>
<dbReference type="PANTHER" id="PTHR30346:SF26">
    <property type="entry name" value="HYDROGEN PEROXIDE-INDUCIBLE GENES ACTIVATOR"/>
    <property type="match status" value="1"/>
</dbReference>
<dbReference type="CDD" id="cd08411">
    <property type="entry name" value="PBP2_OxyR"/>
    <property type="match status" value="1"/>
</dbReference>
<evidence type="ECO:0000256" key="4">
    <source>
        <dbReference type="ARBA" id="ARBA00023159"/>
    </source>
</evidence>
<dbReference type="EMBL" id="JACIIG010000019">
    <property type="protein sequence ID" value="MBB4571070.1"/>
    <property type="molecule type" value="Genomic_DNA"/>
</dbReference>
<organism evidence="11 12">
    <name type="scientific">Rhizobium leucaenae</name>
    <dbReference type="NCBI Taxonomy" id="29450"/>
    <lineage>
        <taxon>Bacteria</taxon>
        <taxon>Pseudomonadati</taxon>
        <taxon>Pseudomonadota</taxon>
        <taxon>Alphaproteobacteria</taxon>
        <taxon>Hyphomicrobiales</taxon>
        <taxon>Rhizobiaceae</taxon>
        <taxon>Rhizobium/Agrobacterium group</taxon>
        <taxon>Rhizobium</taxon>
    </lineage>
</organism>
<dbReference type="InterPro" id="IPR036390">
    <property type="entry name" value="WH_DNA-bd_sf"/>
</dbReference>
<evidence type="ECO:0000256" key="6">
    <source>
        <dbReference type="ARBA" id="ARBA00054626"/>
    </source>
</evidence>
<evidence type="ECO:0000313" key="12">
    <source>
        <dbReference type="Proteomes" id="UP000543836"/>
    </source>
</evidence>
<dbReference type="Pfam" id="PF03466">
    <property type="entry name" value="LysR_substrate"/>
    <property type="match status" value="1"/>
</dbReference>
<evidence type="ECO:0000256" key="8">
    <source>
        <dbReference type="ARBA" id="ARBA00083243"/>
    </source>
</evidence>
<dbReference type="OrthoDB" id="9775392at2"/>
<dbReference type="AlphaFoldDB" id="A0A7W6ZYV1"/>
<dbReference type="SUPFAM" id="SSF53850">
    <property type="entry name" value="Periplasmic binding protein-like II"/>
    <property type="match status" value="1"/>
</dbReference>
<evidence type="ECO:0000256" key="2">
    <source>
        <dbReference type="ARBA" id="ARBA00023015"/>
    </source>
</evidence>
<evidence type="ECO:0000256" key="1">
    <source>
        <dbReference type="ARBA" id="ARBA00009437"/>
    </source>
</evidence>
<dbReference type="RefSeq" id="WP_028754524.1">
    <property type="nucleotide sequence ID" value="NZ_JACIIG010000019.1"/>
</dbReference>
<comment type="function">
    <text evidence="6">Transcriptional regulator of the ttuABCDE tartrate utilization operon.</text>
</comment>
<comment type="similarity">
    <text evidence="1">Belongs to the LysR transcriptional regulatory family.</text>
</comment>
<comment type="caution">
    <text evidence="11">The sequence shown here is derived from an EMBL/GenBank/DDBJ whole genome shotgun (WGS) entry which is preliminary data.</text>
</comment>
<keyword evidence="3" id="KW-0238">DNA-binding</keyword>
<keyword evidence="4" id="KW-0010">Activator</keyword>
<evidence type="ECO:0000256" key="5">
    <source>
        <dbReference type="ARBA" id="ARBA00023163"/>
    </source>
</evidence>
<name>A0A7W6ZYV1_9HYPH</name>
<sequence length="334" mass="37006">MTNLTLKQLRYFEALARQGHFGRAADVCAISQPALSMQIKELEESLGTELFERGARQVRLTSFGEAFVLRVRDILRSVDELADMARASQDRLVGRLRLGVIPTIAPYLLPAIIGNLTRMHDGLDIHVRETLTSKLVQELAEGRLDAAIVALPVSEPSLTEVTLFSENFVLVRPSEDEGKPVPNPEALREMRLLLLEEGHCFRDQALSFCNLSSALPRELMDGSSLSTLVQMVSAGIGVTLIPEMAVAVETRSASVSIARFHNVEPSRTIGMIWRKTSPLAKQFLEISEVVRKSADAMRERHNSLLLPHDRELSPPNAVIRHPNNHGLSPLDSSR</sequence>
<dbReference type="GO" id="GO:0003677">
    <property type="term" value="F:DNA binding"/>
    <property type="evidence" value="ECO:0007669"/>
    <property type="project" value="UniProtKB-KW"/>
</dbReference>
<proteinExistence type="inferred from homology"/>
<feature type="domain" description="HTH lysR-type" evidence="10">
    <location>
        <begin position="4"/>
        <end position="61"/>
    </location>
</feature>
<dbReference type="InterPro" id="IPR000847">
    <property type="entry name" value="LysR_HTH_N"/>
</dbReference>
<protein>
    <recommendedName>
        <fullName evidence="7">HTH-type transcriptional regulator TtuA</fullName>
    </recommendedName>
    <alternativeName>
        <fullName evidence="8">Tartrate utilization transcriptional regulator</fullName>
    </alternativeName>
</protein>
<dbReference type="Gene3D" id="1.10.10.10">
    <property type="entry name" value="Winged helix-like DNA-binding domain superfamily/Winged helix DNA-binding domain"/>
    <property type="match status" value="1"/>
</dbReference>
<evidence type="ECO:0000313" key="11">
    <source>
        <dbReference type="EMBL" id="MBB4571070.1"/>
    </source>
</evidence>
<reference evidence="11 12" key="1">
    <citation type="submission" date="2020-08" db="EMBL/GenBank/DDBJ databases">
        <title>Genomic Encyclopedia of Type Strains, Phase IV (KMG-V): Genome sequencing to study the core and pangenomes of soil and plant-associated prokaryotes.</title>
        <authorList>
            <person name="Whitman W."/>
        </authorList>
    </citation>
    <scope>NUCLEOTIDE SEQUENCE [LARGE SCALE GENOMIC DNA]</scope>
    <source>
        <strain evidence="11 12">SEMIA 492</strain>
    </source>
</reference>
<dbReference type="SUPFAM" id="SSF46785">
    <property type="entry name" value="Winged helix' DNA-binding domain"/>
    <property type="match status" value="1"/>
</dbReference>
<dbReference type="GO" id="GO:0003700">
    <property type="term" value="F:DNA-binding transcription factor activity"/>
    <property type="evidence" value="ECO:0007669"/>
    <property type="project" value="InterPro"/>
</dbReference>
<keyword evidence="5" id="KW-0804">Transcription</keyword>
<dbReference type="PANTHER" id="PTHR30346">
    <property type="entry name" value="TRANSCRIPTIONAL DUAL REGULATOR HCAR-RELATED"/>
    <property type="match status" value="1"/>
</dbReference>
<dbReference type="PROSITE" id="PS50931">
    <property type="entry name" value="HTH_LYSR"/>
    <property type="match status" value="1"/>
</dbReference>
<dbReference type="GO" id="GO:0032993">
    <property type="term" value="C:protein-DNA complex"/>
    <property type="evidence" value="ECO:0007669"/>
    <property type="project" value="TreeGrafter"/>
</dbReference>
<evidence type="ECO:0000259" key="10">
    <source>
        <dbReference type="PROSITE" id="PS50931"/>
    </source>
</evidence>
<evidence type="ECO:0000256" key="9">
    <source>
        <dbReference type="SAM" id="MobiDB-lite"/>
    </source>
</evidence>
<evidence type="ECO:0000256" key="7">
    <source>
        <dbReference type="ARBA" id="ARBA00067332"/>
    </source>
</evidence>
<dbReference type="InterPro" id="IPR005119">
    <property type="entry name" value="LysR_subst-bd"/>
</dbReference>
<dbReference type="Gene3D" id="3.40.190.10">
    <property type="entry name" value="Periplasmic binding protein-like II"/>
    <property type="match status" value="2"/>
</dbReference>
<keyword evidence="12" id="KW-1185">Reference proteome</keyword>
<feature type="region of interest" description="Disordered" evidence="9">
    <location>
        <begin position="304"/>
        <end position="334"/>
    </location>
</feature>